<dbReference type="OrthoDB" id="2392202at2759"/>
<protein>
    <recommendedName>
        <fullName evidence="1">RNase III domain-containing protein</fullName>
    </recommendedName>
</protein>
<proteinExistence type="predicted"/>
<evidence type="ECO:0000313" key="2">
    <source>
        <dbReference type="EMBL" id="KZS87281.1"/>
    </source>
</evidence>
<dbReference type="GO" id="GO:0004525">
    <property type="term" value="F:ribonuclease III activity"/>
    <property type="evidence" value="ECO:0007669"/>
    <property type="project" value="InterPro"/>
</dbReference>
<evidence type="ECO:0000259" key="1">
    <source>
        <dbReference type="Pfam" id="PF00636"/>
    </source>
</evidence>
<dbReference type="Gene3D" id="1.10.1520.10">
    <property type="entry name" value="Ribonuclease III domain"/>
    <property type="match status" value="1"/>
</dbReference>
<dbReference type="Pfam" id="PF00636">
    <property type="entry name" value="Ribonuclease_3"/>
    <property type="match status" value="1"/>
</dbReference>
<dbReference type="EMBL" id="KV419453">
    <property type="protein sequence ID" value="KZS87281.1"/>
    <property type="molecule type" value="Genomic_DNA"/>
</dbReference>
<dbReference type="SUPFAM" id="SSF69065">
    <property type="entry name" value="RNase III domain-like"/>
    <property type="match status" value="1"/>
</dbReference>
<dbReference type="AlphaFoldDB" id="A0A164N280"/>
<evidence type="ECO:0000313" key="3">
    <source>
        <dbReference type="Proteomes" id="UP000076722"/>
    </source>
</evidence>
<dbReference type="GO" id="GO:0006396">
    <property type="term" value="P:RNA processing"/>
    <property type="evidence" value="ECO:0007669"/>
    <property type="project" value="InterPro"/>
</dbReference>
<gene>
    <name evidence="2" type="ORF">SISNIDRAFT_491239</name>
</gene>
<organism evidence="2 3">
    <name type="scientific">Sistotremastrum niveocremeum HHB9708</name>
    <dbReference type="NCBI Taxonomy" id="1314777"/>
    <lineage>
        <taxon>Eukaryota</taxon>
        <taxon>Fungi</taxon>
        <taxon>Dikarya</taxon>
        <taxon>Basidiomycota</taxon>
        <taxon>Agaricomycotina</taxon>
        <taxon>Agaricomycetes</taxon>
        <taxon>Sistotremastrales</taxon>
        <taxon>Sistotremastraceae</taxon>
        <taxon>Sertulicium</taxon>
        <taxon>Sertulicium niveocremeum</taxon>
    </lineage>
</organism>
<keyword evidence="3" id="KW-1185">Reference proteome</keyword>
<sequence>MAREDLPELPPINDDNLRRTALNCDRTAADECPPDVTLGPHPPSNPTEASATNKLLELYGDANMNYLIDRILETRARNRLHHLKMSKILSRNDVLGHMCYRSGLLDHPDLHMLDADRWAIQLWVEGDMEGDPPKVLANLFEAYMGALWVMGNGDFTLMYRWLERFVDALWIYASDPADLSSTEQRGPFDPPHHESCCIIAMFNSLDSPLPDIIREGAFLREMLGKMAEDAVWVPFVFDDNDVLQLPHSEMLERGENCLRMLILNAYLMATSKSFRIFLTREGESKAYYLTKLRDLIMTPAVLARIASGLALHDWFGSTSAQLRPSNEKSSQALMSAIGWFDRFFDESRPQMLHFIQLMIPCAIETLQEHGYHESQGSREA</sequence>
<dbReference type="Proteomes" id="UP000076722">
    <property type="component" value="Unassembled WGS sequence"/>
</dbReference>
<accession>A0A164N280</accession>
<name>A0A164N280_9AGAM</name>
<dbReference type="InterPro" id="IPR000999">
    <property type="entry name" value="RNase_III_dom"/>
</dbReference>
<reference evidence="2 3" key="1">
    <citation type="journal article" date="2016" name="Mol. Biol. Evol.">
        <title>Comparative Genomics of Early-Diverging Mushroom-Forming Fungi Provides Insights into the Origins of Lignocellulose Decay Capabilities.</title>
        <authorList>
            <person name="Nagy L.G."/>
            <person name="Riley R."/>
            <person name="Tritt A."/>
            <person name="Adam C."/>
            <person name="Daum C."/>
            <person name="Floudas D."/>
            <person name="Sun H."/>
            <person name="Yadav J.S."/>
            <person name="Pangilinan J."/>
            <person name="Larsson K.H."/>
            <person name="Matsuura K."/>
            <person name="Barry K."/>
            <person name="Labutti K."/>
            <person name="Kuo R."/>
            <person name="Ohm R.A."/>
            <person name="Bhattacharya S.S."/>
            <person name="Shirouzu T."/>
            <person name="Yoshinaga Y."/>
            <person name="Martin F.M."/>
            <person name="Grigoriev I.V."/>
            <person name="Hibbett D.S."/>
        </authorList>
    </citation>
    <scope>NUCLEOTIDE SEQUENCE [LARGE SCALE GENOMIC DNA]</scope>
    <source>
        <strain evidence="2 3">HHB9708</strain>
    </source>
</reference>
<feature type="domain" description="RNase III" evidence="1">
    <location>
        <begin position="56"/>
        <end position="150"/>
    </location>
</feature>
<dbReference type="InterPro" id="IPR036389">
    <property type="entry name" value="RNase_III_sf"/>
</dbReference>